<proteinExistence type="predicted"/>
<evidence type="ECO:0000313" key="2">
    <source>
        <dbReference type="EMBL" id="RZO19212.1"/>
    </source>
</evidence>
<feature type="compositionally biased region" description="Gly residues" evidence="1">
    <location>
        <begin position="101"/>
        <end position="116"/>
    </location>
</feature>
<protein>
    <recommendedName>
        <fullName evidence="4">Cytoplasmic protein</fullName>
    </recommendedName>
</protein>
<dbReference type="EMBL" id="SHBP01000016">
    <property type="protein sequence ID" value="RZO19212.1"/>
    <property type="molecule type" value="Genomic_DNA"/>
</dbReference>
<name>A0A520MDA1_9GAMM</name>
<accession>A0A520MDA1</accession>
<reference evidence="2 3" key="1">
    <citation type="submission" date="2019-02" db="EMBL/GenBank/DDBJ databases">
        <title>Prokaryotic population dynamics and viral predation in marine succession experiment using metagenomics: the confinement effect.</title>
        <authorList>
            <person name="Haro-Moreno J.M."/>
            <person name="Rodriguez-Valera F."/>
            <person name="Lopez-Perez M."/>
        </authorList>
    </citation>
    <scope>NUCLEOTIDE SEQUENCE [LARGE SCALE GENOMIC DNA]</scope>
    <source>
        <strain evidence="2">MED-G170</strain>
    </source>
</reference>
<dbReference type="AlphaFoldDB" id="A0A520MDA1"/>
<organism evidence="2 3">
    <name type="scientific">SAR92 clade bacterium</name>
    <dbReference type="NCBI Taxonomy" id="2315479"/>
    <lineage>
        <taxon>Bacteria</taxon>
        <taxon>Pseudomonadati</taxon>
        <taxon>Pseudomonadota</taxon>
        <taxon>Gammaproteobacteria</taxon>
        <taxon>Cellvibrionales</taxon>
        <taxon>Porticoccaceae</taxon>
        <taxon>SAR92 clade</taxon>
    </lineage>
</organism>
<gene>
    <name evidence="2" type="ORF">EVB03_08670</name>
</gene>
<dbReference type="Proteomes" id="UP000315889">
    <property type="component" value="Unassembled WGS sequence"/>
</dbReference>
<evidence type="ECO:0008006" key="4">
    <source>
        <dbReference type="Google" id="ProtNLM"/>
    </source>
</evidence>
<feature type="region of interest" description="Disordered" evidence="1">
    <location>
        <begin position="95"/>
        <end position="116"/>
    </location>
</feature>
<evidence type="ECO:0000256" key="1">
    <source>
        <dbReference type="SAM" id="MobiDB-lite"/>
    </source>
</evidence>
<sequence length="116" mass="12161">MDPNSLYREENFTDQKLGAIRKLIPVNSDGSDDKDRDVMFYGSAQVMTPMGALPLNFALEGSTIGAAAEDFAGKAAIAVEEAAKELENMRREQASQIVVPGQGGGMGGPGQGGIIT</sequence>
<comment type="caution">
    <text evidence="2">The sequence shown here is derived from an EMBL/GenBank/DDBJ whole genome shotgun (WGS) entry which is preliminary data.</text>
</comment>
<evidence type="ECO:0000313" key="3">
    <source>
        <dbReference type="Proteomes" id="UP000315889"/>
    </source>
</evidence>